<dbReference type="InterPro" id="IPR003593">
    <property type="entry name" value="AAA+_ATPase"/>
</dbReference>
<feature type="domain" description="ABC transporter" evidence="4">
    <location>
        <begin position="4"/>
        <end position="239"/>
    </location>
</feature>
<evidence type="ECO:0000256" key="3">
    <source>
        <dbReference type="ARBA" id="ARBA00022840"/>
    </source>
</evidence>
<evidence type="ECO:0000259" key="4">
    <source>
        <dbReference type="PROSITE" id="PS50893"/>
    </source>
</evidence>
<dbReference type="InterPro" id="IPR015854">
    <property type="entry name" value="ABC_transpr_LolD-like"/>
</dbReference>
<keyword evidence="2" id="KW-0547">Nucleotide-binding</keyword>
<dbReference type="SUPFAM" id="SSF52540">
    <property type="entry name" value="P-loop containing nucleoside triphosphate hydrolases"/>
    <property type="match status" value="1"/>
</dbReference>
<comment type="caution">
    <text evidence="5">The sequence shown here is derived from an EMBL/GenBank/DDBJ whole genome shotgun (WGS) entry which is preliminary data.</text>
</comment>
<reference evidence="5 6" key="1">
    <citation type="journal article" date="2022" name="Genome Biol. Evol.">
        <title>Host diet, physiology and behaviors set the stage for Lachnospiraceae cladogenesis.</title>
        <authorList>
            <person name="Vera-Ponce De Leon A."/>
            <person name="Schneider M."/>
            <person name="Jahnes B.C."/>
            <person name="Sadowski V."/>
            <person name="Camuy-Velez L.A."/>
            <person name="Duan J."/>
            <person name="Sabree Z.L."/>
        </authorList>
    </citation>
    <scope>NUCLEOTIDE SEQUENCE [LARGE SCALE GENOMIC DNA]</scope>
    <source>
        <strain evidence="5 6">PAL227</strain>
    </source>
</reference>
<dbReference type="Proteomes" id="UP001523565">
    <property type="component" value="Unassembled WGS sequence"/>
</dbReference>
<keyword evidence="1" id="KW-0813">Transport</keyword>
<evidence type="ECO:0000313" key="6">
    <source>
        <dbReference type="Proteomes" id="UP001523565"/>
    </source>
</evidence>
<dbReference type="PROSITE" id="PS00211">
    <property type="entry name" value="ABC_TRANSPORTER_1"/>
    <property type="match status" value="1"/>
</dbReference>
<dbReference type="InterPro" id="IPR017871">
    <property type="entry name" value="ABC_transporter-like_CS"/>
</dbReference>
<dbReference type="Pfam" id="PF00005">
    <property type="entry name" value="ABC_tran"/>
    <property type="match status" value="1"/>
</dbReference>
<keyword evidence="3 5" id="KW-0067">ATP-binding</keyword>
<keyword evidence="6" id="KW-1185">Reference proteome</keyword>
<accession>A0ABT1ELC4</accession>
<dbReference type="PROSITE" id="PS50893">
    <property type="entry name" value="ABC_TRANSPORTER_2"/>
    <property type="match status" value="1"/>
</dbReference>
<dbReference type="GO" id="GO:0005524">
    <property type="term" value="F:ATP binding"/>
    <property type="evidence" value="ECO:0007669"/>
    <property type="project" value="UniProtKB-KW"/>
</dbReference>
<evidence type="ECO:0000256" key="1">
    <source>
        <dbReference type="ARBA" id="ARBA00022448"/>
    </source>
</evidence>
<dbReference type="Gene3D" id="3.40.50.300">
    <property type="entry name" value="P-loop containing nucleotide triphosphate hydrolases"/>
    <property type="match status" value="1"/>
</dbReference>
<dbReference type="InterPro" id="IPR027417">
    <property type="entry name" value="P-loop_NTPase"/>
</dbReference>
<evidence type="ECO:0000256" key="2">
    <source>
        <dbReference type="ARBA" id="ARBA00022741"/>
    </source>
</evidence>
<dbReference type="InterPro" id="IPR017911">
    <property type="entry name" value="MacB-like_ATP-bd"/>
</dbReference>
<dbReference type="InterPro" id="IPR003439">
    <property type="entry name" value="ABC_transporter-like_ATP-bd"/>
</dbReference>
<protein>
    <submittedName>
        <fullName evidence="5">ABC transporter ATP-binding protein</fullName>
    </submittedName>
</protein>
<sequence length="239" mass="27182">MYTLKNISVQYSESSKEHYVLKNTNFIADRGTLVCIEGESGAGKSTFINVLAGIQCPTSGQSSFENNRLKLSNQKYMEKFRREKVGVVRQNYALIKEYTVFENIALPLKYRKYKKKSINDKVEKAMKSLGIYDLSLKYPDEISGGERQRVVIARAIVTEPTVVLADEPTAALDKRNTENVLKIFRELSTKGCYVIIATHDIKVSKACDFVYMLKDGELTEIDKKVFLDNISMKNTYVDL</sequence>
<name>A0ABT1ELC4_9FIRM</name>
<dbReference type="PANTHER" id="PTHR24220">
    <property type="entry name" value="IMPORT ATP-BINDING PROTEIN"/>
    <property type="match status" value="1"/>
</dbReference>
<dbReference type="EMBL" id="JAMZFV010000041">
    <property type="protein sequence ID" value="MCP1111510.1"/>
    <property type="molecule type" value="Genomic_DNA"/>
</dbReference>
<gene>
    <name evidence="5" type="ORF">NK118_14745</name>
</gene>
<dbReference type="SMART" id="SM00382">
    <property type="entry name" value="AAA"/>
    <property type="match status" value="1"/>
</dbReference>
<proteinExistence type="predicted"/>
<organism evidence="5 6">
    <name type="scientific">Ohessyouella blattaphilus</name>
    <dbReference type="NCBI Taxonomy" id="2949333"/>
    <lineage>
        <taxon>Bacteria</taxon>
        <taxon>Bacillati</taxon>
        <taxon>Bacillota</taxon>
        <taxon>Clostridia</taxon>
        <taxon>Lachnospirales</taxon>
        <taxon>Lachnospiraceae</taxon>
        <taxon>Ohessyouella</taxon>
    </lineage>
</organism>
<dbReference type="CDD" id="cd03255">
    <property type="entry name" value="ABC_MJ0796_LolCDE_FtsE"/>
    <property type="match status" value="1"/>
</dbReference>
<dbReference type="RefSeq" id="WP_262070369.1">
    <property type="nucleotide sequence ID" value="NZ_JAMXOC010000041.1"/>
</dbReference>
<evidence type="ECO:0000313" key="5">
    <source>
        <dbReference type="EMBL" id="MCP1111510.1"/>
    </source>
</evidence>